<evidence type="ECO:0000256" key="8">
    <source>
        <dbReference type="ARBA" id="ARBA00049551"/>
    </source>
</evidence>
<proteinExistence type="inferred from homology"/>
<comment type="function">
    <text evidence="9">Core subunit of the mitochondrial membrane respiratory chain NADH dehydrogenase (Complex I) which catalyzes electron transfer from NADH through the respiratory chain, using ubiquinone as an electron acceptor. Essential for the catalytic activity of complex I.</text>
</comment>
<keyword evidence="9" id="KW-0520">NAD</keyword>
<keyword evidence="9" id="KW-0249">Electron transport</keyword>
<keyword evidence="9" id="KW-1278">Translocase</keyword>
<name>A0AB39CCD8_9BIVA</name>
<dbReference type="GO" id="GO:0030964">
    <property type="term" value="C:NADH dehydrogenase complex"/>
    <property type="evidence" value="ECO:0007669"/>
    <property type="project" value="TreeGrafter"/>
</dbReference>
<keyword evidence="5 9" id="KW-0812">Transmembrane</keyword>
<keyword evidence="9" id="KW-0830">Ubiquinone</keyword>
<evidence type="ECO:0000256" key="2">
    <source>
        <dbReference type="ARBA" id="ARBA00008472"/>
    </source>
</evidence>
<dbReference type="GO" id="GO:0008137">
    <property type="term" value="F:NADH dehydrogenase (ubiquinone) activity"/>
    <property type="evidence" value="ECO:0007669"/>
    <property type="project" value="UniProtKB-UniRule"/>
</dbReference>
<evidence type="ECO:0000313" key="10">
    <source>
        <dbReference type="EMBL" id="XDJ13616.1"/>
    </source>
</evidence>
<evidence type="ECO:0000256" key="5">
    <source>
        <dbReference type="ARBA" id="ARBA00022692"/>
    </source>
</evidence>
<protein>
    <recommendedName>
        <fullName evidence="3 9">NADH-ubiquinone oxidoreductase chain 3</fullName>
        <ecNumber evidence="9">7.1.1.2</ecNumber>
    </recommendedName>
</protein>
<evidence type="ECO:0000256" key="3">
    <source>
        <dbReference type="ARBA" id="ARBA00021007"/>
    </source>
</evidence>
<keyword evidence="7 9" id="KW-0472">Membrane</keyword>
<dbReference type="InterPro" id="IPR000440">
    <property type="entry name" value="NADH_UbQ/plastoQ_OxRdtase_su3"/>
</dbReference>
<dbReference type="EC" id="7.1.1.2" evidence="9"/>
<dbReference type="AlphaFoldDB" id="A0AB39CCD8"/>
<evidence type="ECO:0000256" key="6">
    <source>
        <dbReference type="ARBA" id="ARBA00022989"/>
    </source>
</evidence>
<evidence type="ECO:0000256" key="7">
    <source>
        <dbReference type="ARBA" id="ARBA00023136"/>
    </source>
</evidence>
<dbReference type="PANTHER" id="PTHR11058">
    <property type="entry name" value="NADH-UBIQUINONE OXIDOREDUCTASE CHAIN 3"/>
    <property type="match status" value="1"/>
</dbReference>
<keyword evidence="9" id="KW-0679">Respiratory chain</keyword>
<dbReference type="Gene3D" id="1.20.58.1610">
    <property type="entry name" value="NADH:ubiquinone/plastoquinone oxidoreductase, chain 3"/>
    <property type="match status" value="1"/>
</dbReference>
<sequence length="117" mass="13558">MMSGMSAIMISLIFSVVFLLISSAISWRIILDREKLSSYECGFDPFISARSPFSLRFFLLAVIFLVFDVELVFLFPYIGGMMNSFSILNLIFEMIFLFILGWGLFHEWVEGSLEWKN</sequence>
<accession>A0AB39CCD8</accession>
<comment type="similarity">
    <text evidence="2 9">Belongs to the complex I subunit 3 family.</text>
</comment>
<evidence type="ECO:0000256" key="4">
    <source>
        <dbReference type="ARBA" id="ARBA00022448"/>
    </source>
</evidence>
<keyword evidence="4 9" id="KW-0813">Transport</keyword>
<evidence type="ECO:0000256" key="1">
    <source>
        <dbReference type="ARBA" id="ARBA00004370"/>
    </source>
</evidence>
<keyword evidence="6 9" id="KW-1133">Transmembrane helix</keyword>
<geneLocation type="mitochondrion" evidence="10"/>
<dbReference type="Pfam" id="PF00507">
    <property type="entry name" value="Oxidored_q4"/>
    <property type="match status" value="1"/>
</dbReference>
<feature type="transmembrane region" description="Helical" evidence="9">
    <location>
        <begin position="53"/>
        <end position="75"/>
    </location>
</feature>
<dbReference type="PANTHER" id="PTHR11058:SF9">
    <property type="entry name" value="NADH-UBIQUINONE OXIDOREDUCTASE CHAIN 3"/>
    <property type="match status" value="1"/>
</dbReference>
<gene>
    <name evidence="10" type="primary">ND3</name>
</gene>
<comment type="catalytic activity">
    <reaction evidence="8 9">
        <text>a ubiquinone + NADH + 5 H(+)(in) = a ubiquinol + NAD(+) + 4 H(+)(out)</text>
        <dbReference type="Rhea" id="RHEA:29091"/>
        <dbReference type="Rhea" id="RHEA-COMP:9565"/>
        <dbReference type="Rhea" id="RHEA-COMP:9566"/>
        <dbReference type="ChEBI" id="CHEBI:15378"/>
        <dbReference type="ChEBI" id="CHEBI:16389"/>
        <dbReference type="ChEBI" id="CHEBI:17976"/>
        <dbReference type="ChEBI" id="CHEBI:57540"/>
        <dbReference type="ChEBI" id="CHEBI:57945"/>
        <dbReference type="EC" id="7.1.1.2"/>
    </reaction>
</comment>
<reference evidence="10" key="1">
    <citation type="submission" date="2024-01" db="EMBL/GenBank/DDBJ databases">
        <authorList>
            <person name="Shin J.-S."/>
            <person name="Song C.-U."/>
            <person name="Choi H."/>
            <person name="Kwon K.-K."/>
            <person name="Eyun S.-i."/>
            <person name="Choi K.-S."/>
        </authorList>
    </citation>
    <scope>NUCLEOTIDE SEQUENCE</scope>
</reference>
<comment type="subcellular location">
    <subcellularLocation>
        <location evidence="1">Membrane</location>
    </subcellularLocation>
    <subcellularLocation>
        <location evidence="9">Mitochondrion membrane</location>
        <topology evidence="9">Multi-pass membrane protein</topology>
    </subcellularLocation>
</comment>
<feature type="transmembrane region" description="Helical" evidence="9">
    <location>
        <begin position="87"/>
        <end position="105"/>
    </location>
</feature>
<dbReference type="GO" id="GO:0031966">
    <property type="term" value="C:mitochondrial membrane"/>
    <property type="evidence" value="ECO:0007669"/>
    <property type="project" value="UniProtKB-SubCell"/>
</dbReference>
<dbReference type="EMBL" id="PP187731">
    <property type="protein sequence ID" value="XDJ13616.1"/>
    <property type="molecule type" value="Genomic_DNA"/>
</dbReference>
<dbReference type="InterPro" id="IPR038430">
    <property type="entry name" value="NDAH_ubi_oxred_su3_sf"/>
</dbReference>
<keyword evidence="9 10" id="KW-0496">Mitochondrion</keyword>
<organism evidence="10">
    <name type="scientific">Thyasira tokunagai</name>
    <dbReference type="NCBI Taxonomy" id="3055801"/>
    <lineage>
        <taxon>Eukaryota</taxon>
        <taxon>Metazoa</taxon>
        <taxon>Spiralia</taxon>
        <taxon>Lophotrochozoa</taxon>
        <taxon>Mollusca</taxon>
        <taxon>Bivalvia</taxon>
        <taxon>Autobranchia</taxon>
        <taxon>Heteroconchia</taxon>
        <taxon>Euheterodonta</taxon>
        <taxon>Imparidentia</taxon>
        <taxon>Lucinida</taxon>
        <taxon>Thyasiroidea</taxon>
        <taxon>Thyasiridae</taxon>
        <taxon>Thyasira</taxon>
    </lineage>
</organism>
<evidence type="ECO:0000256" key="9">
    <source>
        <dbReference type="RuleBase" id="RU003640"/>
    </source>
</evidence>